<dbReference type="PANTHER" id="PTHR33021">
    <property type="entry name" value="BLUE COPPER PROTEIN"/>
    <property type="match status" value="1"/>
</dbReference>
<dbReference type="InterPro" id="IPR008972">
    <property type="entry name" value="Cupredoxin"/>
</dbReference>
<dbReference type="Proteomes" id="UP001605036">
    <property type="component" value="Unassembled WGS sequence"/>
</dbReference>
<gene>
    <name evidence="3" type="ORF">R1flu_006945</name>
</gene>
<dbReference type="Gene3D" id="2.60.40.420">
    <property type="entry name" value="Cupredoxins - blue copper proteins"/>
    <property type="match status" value="1"/>
</dbReference>
<evidence type="ECO:0000313" key="4">
    <source>
        <dbReference type="Proteomes" id="UP001605036"/>
    </source>
</evidence>
<dbReference type="PROSITE" id="PS51485">
    <property type="entry name" value="PHYTOCYANIN"/>
    <property type="match status" value="1"/>
</dbReference>
<feature type="signal peptide" evidence="1">
    <location>
        <begin position="1"/>
        <end position="32"/>
    </location>
</feature>
<dbReference type="InterPro" id="IPR039391">
    <property type="entry name" value="Phytocyanin-like"/>
</dbReference>
<feature type="domain" description="Phytocyanin" evidence="2">
    <location>
        <begin position="33"/>
        <end position="126"/>
    </location>
</feature>
<dbReference type="AlphaFoldDB" id="A0ABD1YY14"/>
<evidence type="ECO:0000259" key="2">
    <source>
        <dbReference type="PROSITE" id="PS51485"/>
    </source>
</evidence>
<sequence length="132" mass="14016">MGRSAARQGNGNAFHVVALLLCVTFFVDHAAAKTVKVGGNPGWILGAKFPKLAIMTKDQLLFQYPAEAHDVVEVTASNYKSCNAKGGRTRSSGYDQLSLSAGTHFFICGVADHCKKGMKFGARRTVALLGGL</sequence>
<evidence type="ECO:0000313" key="3">
    <source>
        <dbReference type="EMBL" id="KAL2635466.1"/>
    </source>
</evidence>
<protein>
    <recommendedName>
        <fullName evidence="2">Phytocyanin domain-containing protein</fullName>
    </recommendedName>
</protein>
<dbReference type="EMBL" id="JBHFFA010000003">
    <property type="protein sequence ID" value="KAL2635466.1"/>
    <property type="molecule type" value="Genomic_DNA"/>
</dbReference>
<reference evidence="3 4" key="1">
    <citation type="submission" date="2024-09" db="EMBL/GenBank/DDBJ databases">
        <title>Chromosome-scale assembly of Riccia fluitans.</title>
        <authorList>
            <person name="Paukszto L."/>
            <person name="Sawicki J."/>
            <person name="Karawczyk K."/>
            <person name="Piernik-Szablinska J."/>
            <person name="Szczecinska M."/>
            <person name="Mazdziarz M."/>
        </authorList>
    </citation>
    <scope>NUCLEOTIDE SEQUENCE [LARGE SCALE GENOMIC DNA]</scope>
    <source>
        <strain evidence="3">Rf_01</strain>
        <tissue evidence="3">Aerial parts of the thallus</tissue>
    </source>
</reference>
<name>A0ABD1YY14_9MARC</name>
<comment type="caution">
    <text evidence="3">The sequence shown here is derived from an EMBL/GenBank/DDBJ whole genome shotgun (WGS) entry which is preliminary data.</text>
</comment>
<dbReference type="InterPro" id="IPR003245">
    <property type="entry name" value="Phytocyanin_dom"/>
</dbReference>
<keyword evidence="4" id="KW-1185">Reference proteome</keyword>
<keyword evidence="1" id="KW-0732">Signal</keyword>
<accession>A0ABD1YY14</accession>
<feature type="chain" id="PRO_5044857312" description="Phytocyanin domain-containing protein" evidence="1">
    <location>
        <begin position="33"/>
        <end position="132"/>
    </location>
</feature>
<dbReference type="Pfam" id="PF02298">
    <property type="entry name" value="Cu_bind_like"/>
    <property type="match status" value="1"/>
</dbReference>
<dbReference type="SUPFAM" id="SSF49503">
    <property type="entry name" value="Cupredoxins"/>
    <property type="match status" value="1"/>
</dbReference>
<dbReference type="PANTHER" id="PTHR33021:SF499">
    <property type="entry name" value="OS12G0150500 PROTEIN"/>
    <property type="match status" value="1"/>
</dbReference>
<proteinExistence type="predicted"/>
<organism evidence="3 4">
    <name type="scientific">Riccia fluitans</name>
    <dbReference type="NCBI Taxonomy" id="41844"/>
    <lineage>
        <taxon>Eukaryota</taxon>
        <taxon>Viridiplantae</taxon>
        <taxon>Streptophyta</taxon>
        <taxon>Embryophyta</taxon>
        <taxon>Marchantiophyta</taxon>
        <taxon>Marchantiopsida</taxon>
        <taxon>Marchantiidae</taxon>
        <taxon>Marchantiales</taxon>
        <taxon>Ricciaceae</taxon>
        <taxon>Riccia</taxon>
    </lineage>
</organism>
<evidence type="ECO:0000256" key="1">
    <source>
        <dbReference type="SAM" id="SignalP"/>
    </source>
</evidence>